<evidence type="ECO:0000256" key="2">
    <source>
        <dbReference type="SAM" id="Coils"/>
    </source>
</evidence>
<evidence type="ECO:0000256" key="1">
    <source>
        <dbReference type="ARBA" id="ARBA00009108"/>
    </source>
</evidence>
<proteinExistence type="inferred from homology"/>
<dbReference type="RefSeq" id="WP_144920290.1">
    <property type="nucleotide sequence ID" value="NZ_JBHSMC010000001.1"/>
</dbReference>
<name>A0ABW0LG32_9BACI</name>
<dbReference type="PANTHER" id="PTHR37313">
    <property type="entry name" value="UPF0749 PROTEIN RV1825"/>
    <property type="match status" value="1"/>
</dbReference>
<evidence type="ECO:0000313" key="5">
    <source>
        <dbReference type="Proteomes" id="UP001596147"/>
    </source>
</evidence>
<feature type="coiled-coil region" evidence="2">
    <location>
        <begin position="48"/>
        <end position="82"/>
    </location>
</feature>
<dbReference type="EMBL" id="JBHSMC010000001">
    <property type="protein sequence ID" value="MFC5463852.1"/>
    <property type="molecule type" value="Genomic_DNA"/>
</dbReference>
<dbReference type="Proteomes" id="UP001596147">
    <property type="component" value="Unassembled WGS sequence"/>
</dbReference>
<accession>A0ABW0LG32</accession>
<dbReference type="PANTHER" id="PTHR37313:SF2">
    <property type="entry name" value="UPF0749 PROTEIN YLXX"/>
    <property type="match status" value="1"/>
</dbReference>
<keyword evidence="5" id="KW-1185">Reference proteome</keyword>
<keyword evidence="3" id="KW-1133">Transmembrane helix</keyword>
<keyword evidence="3" id="KW-0812">Transmembrane</keyword>
<gene>
    <name evidence="4" type="ORF">ACFPM4_03660</name>
</gene>
<sequence length="235" mass="27110">MRKRKQNRYIVFSFIFLVFGFIFSFSYSQSKKEENLQVNLTDRQYRIENNMRSQLLDIQDRNRKLQKELYEKQSKVRQFEKELSQEEEIYFNLAEDTEKYRMFLGKVKVKGPGVEVVLEDAEYIKSEDVNNYIVHEHHVFKVVNELYIAGASAVAINGQRISHDSYIVCQGPVITVDGNPHPAPFIISAIGDSDVLASAISITGGVRDQIVNDNIVFSLEKKKNIMMEPIFGEVS</sequence>
<comment type="similarity">
    <text evidence="1">Belongs to the UPF0749 family.</text>
</comment>
<dbReference type="Pfam" id="PF05949">
    <property type="entry name" value="DUF881"/>
    <property type="match status" value="1"/>
</dbReference>
<evidence type="ECO:0000313" key="4">
    <source>
        <dbReference type="EMBL" id="MFC5463852.1"/>
    </source>
</evidence>
<dbReference type="Gene3D" id="3.30.70.1880">
    <property type="entry name" value="Protein of unknown function DUF881"/>
    <property type="match status" value="1"/>
</dbReference>
<keyword evidence="3" id="KW-0472">Membrane</keyword>
<protein>
    <submittedName>
        <fullName evidence="4">DUF881 domain-containing protein</fullName>
    </submittedName>
</protein>
<dbReference type="InterPro" id="IPR010273">
    <property type="entry name" value="DUF881"/>
</dbReference>
<evidence type="ECO:0000256" key="3">
    <source>
        <dbReference type="SAM" id="Phobius"/>
    </source>
</evidence>
<comment type="caution">
    <text evidence="4">The sequence shown here is derived from an EMBL/GenBank/DDBJ whole genome shotgun (WGS) entry which is preliminary data.</text>
</comment>
<organism evidence="4 5">
    <name type="scientific">Lederbergia graminis</name>
    <dbReference type="NCBI Taxonomy" id="735518"/>
    <lineage>
        <taxon>Bacteria</taxon>
        <taxon>Bacillati</taxon>
        <taxon>Bacillota</taxon>
        <taxon>Bacilli</taxon>
        <taxon>Bacillales</taxon>
        <taxon>Bacillaceae</taxon>
        <taxon>Lederbergia</taxon>
    </lineage>
</organism>
<reference evidence="5" key="1">
    <citation type="journal article" date="2019" name="Int. J. Syst. Evol. Microbiol.">
        <title>The Global Catalogue of Microorganisms (GCM) 10K type strain sequencing project: providing services to taxonomists for standard genome sequencing and annotation.</title>
        <authorList>
            <consortium name="The Broad Institute Genomics Platform"/>
            <consortium name="The Broad Institute Genome Sequencing Center for Infectious Disease"/>
            <person name="Wu L."/>
            <person name="Ma J."/>
        </authorList>
    </citation>
    <scope>NUCLEOTIDE SEQUENCE [LARGE SCALE GENOMIC DNA]</scope>
    <source>
        <strain evidence="5">CGMCC 1.12237</strain>
    </source>
</reference>
<keyword evidence="2" id="KW-0175">Coiled coil</keyword>
<feature type="transmembrane region" description="Helical" evidence="3">
    <location>
        <begin position="9"/>
        <end position="27"/>
    </location>
</feature>